<dbReference type="CDD" id="cd02042">
    <property type="entry name" value="ParAB_family"/>
    <property type="match status" value="1"/>
</dbReference>
<protein>
    <submittedName>
        <fullName evidence="2">Chromosome partitioning protein</fullName>
    </submittedName>
</protein>
<dbReference type="Gene3D" id="3.40.50.300">
    <property type="entry name" value="P-loop containing nucleotide triphosphate hydrolases"/>
    <property type="match status" value="1"/>
</dbReference>
<dbReference type="AlphaFoldDB" id="A0A2T0YAL0"/>
<evidence type="ECO:0000313" key="3">
    <source>
        <dbReference type="Proteomes" id="UP000238217"/>
    </source>
</evidence>
<accession>A0A2T0YAL0</accession>
<feature type="domain" description="CobQ/CobB/MinD/ParA nucleotide binding" evidence="1">
    <location>
        <begin position="3"/>
        <end position="170"/>
    </location>
</feature>
<dbReference type="OrthoDB" id="3173068at2"/>
<dbReference type="PANTHER" id="PTHR13696">
    <property type="entry name" value="P-LOOP CONTAINING NUCLEOSIDE TRIPHOSPHATE HYDROLASE"/>
    <property type="match status" value="1"/>
</dbReference>
<dbReference type="SUPFAM" id="SSF52540">
    <property type="entry name" value="P-loop containing nucleoside triphosphate hydrolases"/>
    <property type="match status" value="1"/>
</dbReference>
<evidence type="ECO:0000313" key="2">
    <source>
        <dbReference type="EMBL" id="PRZ11723.1"/>
    </source>
</evidence>
<dbReference type="InterPro" id="IPR027417">
    <property type="entry name" value="P-loop_NTPase"/>
</dbReference>
<reference evidence="2 3" key="1">
    <citation type="submission" date="2018-03" db="EMBL/GenBank/DDBJ databases">
        <title>Comparative analysis of microorganisms from saline springs in Andes Mountain Range, Colombia.</title>
        <authorList>
            <person name="Rubin E."/>
        </authorList>
    </citation>
    <scope>NUCLEOTIDE SEQUENCE [LARGE SCALE GENOMIC DNA]</scope>
    <source>
        <strain evidence="2 3">CG 35</strain>
    </source>
</reference>
<dbReference type="RefSeq" id="WP_106124137.1">
    <property type="nucleotide sequence ID" value="NZ_PVTY01000034.1"/>
</dbReference>
<organism evidence="2 3">
    <name type="scientific">Nesterenkonia sandarakina</name>
    <dbReference type="NCBI Taxonomy" id="272918"/>
    <lineage>
        <taxon>Bacteria</taxon>
        <taxon>Bacillati</taxon>
        <taxon>Actinomycetota</taxon>
        <taxon>Actinomycetes</taxon>
        <taxon>Micrococcales</taxon>
        <taxon>Micrococcaceae</taxon>
        <taxon>Nesterenkonia</taxon>
    </lineage>
</organism>
<gene>
    <name evidence="2" type="ORF">BCL67_1347</name>
</gene>
<comment type="caution">
    <text evidence="2">The sequence shown here is derived from an EMBL/GenBank/DDBJ whole genome shotgun (WGS) entry which is preliminary data.</text>
</comment>
<dbReference type="InterPro" id="IPR050678">
    <property type="entry name" value="DNA_Partitioning_ATPase"/>
</dbReference>
<dbReference type="InterPro" id="IPR002586">
    <property type="entry name" value="CobQ/CobB/MinD/ParA_Nub-bd_dom"/>
</dbReference>
<keyword evidence="3" id="KW-1185">Reference proteome</keyword>
<name>A0A2T0YAL0_9MICC</name>
<proteinExistence type="predicted"/>
<evidence type="ECO:0000259" key="1">
    <source>
        <dbReference type="Pfam" id="PF01656"/>
    </source>
</evidence>
<dbReference type="Proteomes" id="UP000238217">
    <property type="component" value="Unassembled WGS sequence"/>
</dbReference>
<sequence length="199" mass="21216">MRVAFLNTKGGVGKTSSSLMSAEAAHRAGYSSAVIDADPQGSASSWAEAAEAAGTPLNFSVTVANRATLAKTAEKSTVDFLFIDTAPNDPAIIDAAAAAADMVVIPTGTTIADMDRAMQTYEAMTTPAAILLWRVDPRHQLYKQSREMLLDADIAVFTTAIPDRQEINRAWHTDLSGARLHGYDEVITELSAAMRVLTD</sequence>
<dbReference type="EMBL" id="PVTY01000034">
    <property type="protein sequence ID" value="PRZ11723.1"/>
    <property type="molecule type" value="Genomic_DNA"/>
</dbReference>
<dbReference type="PANTHER" id="PTHR13696:SF99">
    <property type="entry name" value="COBYRINIC ACID AC-DIAMIDE SYNTHASE"/>
    <property type="match status" value="1"/>
</dbReference>
<dbReference type="Pfam" id="PF01656">
    <property type="entry name" value="CbiA"/>
    <property type="match status" value="1"/>
</dbReference>
<dbReference type="PIRSF" id="PIRSF009320">
    <property type="entry name" value="Nuc_binding_HP_1000"/>
    <property type="match status" value="1"/>
</dbReference>